<evidence type="ECO:0000313" key="2">
    <source>
        <dbReference type="EMBL" id="UQC82661.1"/>
    </source>
</evidence>
<sequence length="125" mass="14022">MTDRIWTLKSMMPFFQRLLSIFELNAMNPTSTGCRNPATRDPETAGTKMGRDIQRELRLALRQIYDEREKSSVHAQGALEGGGPDPVGKTCNRRPPATEYKCRAKGQPNFLVRESGGLEEHEGTN</sequence>
<evidence type="ECO:0000256" key="1">
    <source>
        <dbReference type="SAM" id="MobiDB-lite"/>
    </source>
</evidence>
<feature type="region of interest" description="Disordered" evidence="1">
    <location>
        <begin position="70"/>
        <end position="125"/>
    </location>
</feature>
<accession>A0A9Q8STS2</accession>
<proteinExistence type="predicted"/>
<name>A0A9Q8STS2_9PEZI</name>
<evidence type="ECO:0000313" key="3">
    <source>
        <dbReference type="Proteomes" id="UP000830671"/>
    </source>
</evidence>
<protein>
    <submittedName>
        <fullName evidence="2">Uncharacterized protein</fullName>
    </submittedName>
</protein>
<organism evidence="2 3">
    <name type="scientific">Colletotrichum lupini</name>
    <dbReference type="NCBI Taxonomy" id="145971"/>
    <lineage>
        <taxon>Eukaryota</taxon>
        <taxon>Fungi</taxon>
        <taxon>Dikarya</taxon>
        <taxon>Ascomycota</taxon>
        <taxon>Pezizomycotina</taxon>
        <taxon>Sordariomycetes</taxon>
        <taxon>Hypocreomycetidae</taxon>
        <taxon>Glomerellales</taxon>
        <taxon>Glomerellaceae</taxon>
        <taxon>Colletotrichum</taxon>
        <taxon>Colletotrichum acutatum species complex</taxon>
    </lineage>
</organism>
<dbReference type="RefSeq" id="XP_049144284.1">
    <property type="nucleotide sequence ID" value="XM_049287141.1"/>
</dbReference>
<feature type="compositionally biased region" description="Basic and acidic residues" evidence="1">
    <location>
        <begin position="116"/>
        <end position="125"/>
    </location>
</feature>
<dbReference type="PROSITE" id="PS51257">
    <property type="entry name" value="PROKAR_LIPOPROTEIN"/>
    <property type="match status" value="1"/>
</dbReference>
<dbReference type="GeneID" id="73342151"/>
<dbReference type="KEGG" id="clup:CLUP02_08151"/>
<keyword evidence="3" id="KW-1185">Reference proteome</keyword>
<feature type="compositionally biased region" description="Basic and acidic residues" evidence="1">
    <location>
        <begin position="38"/>
        <end position="51"/>
    </location>
</feature>
<feature type="region of interest" description="Disordered" evidence="1">
    <location>
        <begin position="29"/>
        <end position="51"/>
    </location>
</feature>
<dbReference type="AlphaFoldDB" id="A0A9Q8STS2"/>
<gene>
    <name evidence="2" type="ORF">CLUP02_08151</name>
</gene>
<dbReference type="Proteomes" id="UP000830671">
    <property type="component" value="Chromosome 4"/>
</dbReference>
<dbReference type="EMBL" id="CP019476">
    <property type="protein sequence ID" value="UQC82661.1"/>
    <property type="molecule type" value="Genomic_DNA"/>
</dbReference>
<reference evidence="2" key="1">
    <citation type="journal article" date="2021" name="Mol. Plant Microbe Interact.">
        <title>Complete Genome Sequence of the Plant-Pathogenic Fungus Colletotrichum lupini.</title>
        <authorList>
            <person name="Baroncelli R."/>
            <person name="Pensec F."/>
            <person name="Da Lio D."/>
            <person name="Boufleur T."/>
            <person name="Vicente I."/>
            <person name="Sarrocco S."/>
            <person name="Picot A."/>
            <person name="Baraldi E."/>
            <person name="Sukno S."/>
            <person name="Thon M."/>
            <person name="Le Floch G."/>
        </authorList>
    </citation>
    <scope>NUCLEOTIDE SEQUENCE</scope>
    <source>
        <strain evidence="2">IMI 504893</strain>
    </source>
</reference>